<dbReference type="PANTHER" id="PTHR33695">
    <property type="entry name" value="LIPOPROTEIN SIGNAL PEPTIDASE"/>
    <property type="match status" value="1"/>
</dbReference>
<gene>
    <name evidence="9" type="primary">lspA</name>
    <name evidence="12" type="ORF">IGS67_09480</name>
</gene>
<dbReference type="HAMAP" id="MF_00161">
    <property type="entry name" value="LspA"/>
    <property type="match status" value="1"/>
</dbReference>
<feature type="transmembrane region" description="Helical" evidence="9">
    <location>
        <begin position="146"/>
        <end position="169"/>
    </location>
</feature>
<dbReference type="PANTHER" id="PTHR33695:SF1">
    <property type="entry name" value="LIPOPROTEIN SIGNAL PEPTIDASE"/>
    <property type="match status" value="1"/>
</dbReference>
<keyword evidence="5 9" id="KW-0064">Aspartyl protease</keyword>
<dbReference type="EMBL" id="JACZDF010000004">
    <property type="protein sequence ID" value="MBD9699718.1"/>
    <property type="molecule type" value="Genomic_DNA"/>
</dbReference>
<feature type="transmembrane region" description="Helical" evidence="9">
    <location>
        <begin position="82"/>
        <end position="102"/>
    </location>
</feature>
<comment type="similarity">
    <text evidence="1 9 10">Belongs to the peptidase A8 family.</text>
</comment>
<evidence type="ECO:0000256" key="6">
    <source>
        <dbReference type="ARBA" id="ARBA00022801"/>
    </source>
</evidence>
<keyword evidence="8 9" id="KW-0472">Membrane</keyword>
<dbReference type="RefSeq" id="WP_192279996.1">
    <property type="nucleotide sequence ID" value="NZ_JACZDF010000004.1"/>
</dbReference>
<accession>A0ABR9DRU4</accession>
<evidence type="ECO:0000256" key="2">
    <source>
        <dbReference type="ARBA" id="ARBA00022475"/>
    </source>
</evidence>
<evidence type="ECO:0000256" key="5">
    <source>
        <dbReference type="ARBA" id="ARBA00022750"/>
    </source>
</evidence>
<comment type="pathway">
    <text evidence="9">Protein modification; lipoprotein biosynthesis (signal peptide cleavage).</text>
</comment>
<dbReference type="InterPro" id="IPR001872">
    <property type="entry name" value="Peptidase_A8"/>
</dbReference>
<keyword evidence="4 9" id="KW-0812">Transmembrane</keyword>
<evidence type="ECO:0000256" key="11">
    <source>
        <dbReference type="SAM" id="MobiDB-lite"/>
    </source>
</evidence>
<evidence type="ECO:0000256" key="4">
    <source>
        <dbReference type="ARBA" id="ARBA00022692"/>
    </source>
</evidence>
<feature type="transmembrane region" description="Helical" evidence="9">
    <location>
        <begin position="109"/>
        <end position="126"/>
    </location>
</feature>
<comment type="caution">
    <text evidence="9">Lacks conserved residue(s) required for the propagation of feature annotation.</text>
</comment>
<dbReference type="PRINTS" id="PR00781">
    <property type="entry name" value="LIPOSIGPTASE"/>
</dbReference>
<feature type="region of interest" description="Disordered" evidence="11">
    <location>
        <begin position="182"/>
        <end position="216"/>
    </location>
</feature>
<dbReference type="EC" id="3.4.23.36" evidence="9"/>
<evidence type="ECO:0000256" key="9">
    <source>
        <dbReference type="HAMAP-Rule" id="MF_00161"/>
    </source>
</evidence>
<keyword evidence="6 9" id="KW-0378">Hydrolase</keyword>
<dbReference type="PROSITE" id="PS00855">
    <property type="entry name" value="SPASE_II"/>
    <property type="match status" value="1"/>
</dbReference>
<dbReference type="Pfam" id="PF01252">
    <property type="entry name" value="Peptidase_A8"/>
    <property type="match status" value="1"/>
</dbReference>
<proteinExistence type="inferred from homology"/>
<comment type="catalytic activity">
    <reaction evidence="9">
        <text>Release of signal peptides from bacterial membrane prolipoproteins. Hydrolyzes -Xaa-Yaa-Zaa-|-(S,diacylglyceryl)Cys-, in which Xaa is hydrophobic (preferably Leu), and Yaa (Ala or Ser) and Zaa (Gly or Ala) have small, neutral side chains.</text>
        <dbReference type="EC" id="3.4.23.36"/>
    </reaction>
</comment>
<keyword evidence="13" id="KW-1185">Reference proteome</keyword>
<name>A0ABR9DRU4_9MICO</name>
<reference evidence="12 13" key="1">
    <citation type="submission" date="2020-09" db="EMBL/GenBank/DDBJ databases">
        <title>Flavimobilis rhizosphaerae sp. nov., isolated from rhizosphere soil of Spartina alterniflora.</title>
        <authorList>
            <person name="Hanqin C."/>
        </authorList>
    </citation>
    <scope>NUCLEOTIDE SEQUENCE [LARGE SCALE GENOMIC DNA]</scope>
    <source>
        <strain evidence="12 13">GY 10621</strain>
    </source>
</reference>
<organism evidence="12 13">
    <name type="scientific">Flavimobilis rhizosphaerae</name>
    <dbReference type="NCBI Taxonomy" id="2775421"/>
    <lineage>
        <taxon>Bacteria</taxon>
        <taxon>Bacillati</taxon>
        <taxon>Actinomycetota</taxon>
        <taxon>Actinomycetes</taxon>
        <taxon>Micrococcales</taxon>
        <taxon>Jonesiaceae</taxon>
        <taxon>Flavimobilis</taxon>
    </lineage>
</organism>
<evidence type="ECO:0000256" key="10">
    <source>
        <dbReference type="RuleBase" id="RU004181"/>
    </source>
</evidence>
<comment type="subcellular location">
    <subcellularLocation>
        <location evidence="9">Cell membrane</location>
        <topology evidence="9">Multi-pass membrane protein</topology>
    </subcellularLocation>
</comment>
<keyword evidence="2 9" id="KW-1003">Cell membrane</keyword>
<evidence type="ECO:0000313" key="13">
    <source>
        <dbReference type="Proteomes" id="UP000642107"/>
    </source>
</evidence>
<keyword evidence="3 9" id="KW-0645">Protease</keyword>
<evidence type="ECO:0000256" key="3">
    <source>
        <dbReference type="ARBA" id="ARBA00022670"/>
    </source>
</evidence>
<sequence length="216" mass="22381">MTDDTTPSGAMTPEGAAAPARPRRLLWPILLGALAVVGIDQATKELALARLEPGAATDWFLAELLGWKLVFNPGAALSMGEGFTWVLTLLAVGVTIVIVLGSRRITSRPWAFALALILGGAVGNLVDRLLREPSFGHGHVVDFINYAGFFVGNVADIAIVGAAVVVVWLSFRGVPFGDEAPAGAVSDDAPDGVAGTDVAPGREDATRTVTDKGAQP</sequence>
<evidence type="ECO:0000256" key="1">
    <source>
        <dbReference type="ARBA" id="ARBA00006139"/>
    </source>
</evidence>
<evidence type="ECO:0000313" key="12">
    <source>
        <dbReference type="EMBL" id="MBD9699718.1"/>
    </source>
</evidence>
<evidence type="ECO:0000256" key="7">
    <source>
        <dbReference type="ARBA" id="ARBA00022989"/>
    </source>
</evidence>
<dbReference type="Proteomes" id="UP000642107">
    <property type="component" value="Unassembled WGS sequence"/>
</dbReference>
<comment type="function">
    <text evidence="9">This protein specifically catalyzes the removal of signal peptides from prolipoproteins.</text>
</comment>
<evidence type="ECO:0000256" key="8">
    <source>
        <dbReference type="ARBA" id="ARBA00023136"/>
    </source>
</evidence>
<feature type="compositionally biased region" description="Basic and acidic residues" evidence="11">
    <location>
        <begin position="200"/>
        <end position="210"/>
    </location>
</feature>
<keyword evidence="7 9" id="KW-1133">Transmembrane helix</keyword>
<feature type="active site" evidence="9">
    <location>
        <position position="142"/>
    </location>
</feature>
<comment type="caution">
    <text evidence="12">The sequence shown here is derived from an EMBL/GenBank/DDBJ whole genome shotgun (WGS) entry which is preliminary data.</text>
</comment>
<protein>
    <recommendedName>
        <fullName evidence="9">Lipoprotein signal peptidase</fullName>
        <ecNumber evidence="9">3.4.23.36</ecNumber>
    </recommendedName>
    <alternativeName>
        <fullName evidence="9">Prolipoprotein signal peptidase</fullName>
    </alternativeName>
    <alternativeName>
        <fullName evidence="9">Signal peptidase II</fullName>
        <shortName evidence="9">SPase II</shortName>
    </alternativeName>
</protein>
<feature type="active site" evidence="9">
    <location>
        <position position="156"/>
    </location>
</feature>